<keyword evidence="10" id="KW-0175">Coiled coil</keyword>
<dbReference type="InterPro" id="IPR027417">
    <property type="entry name" value="P-loop_NTPase"/>
</dbReference>
<dbReference type="RefSeq" id="WP_149113248.1">
    <property type="nucleotide sequence ID" value="NZ_CP042425.1"/>
</dbReference>
<dbReference type="GO" id="GO:0006281">
    <property type="term" value="P:DNA repair"/>
    <property type="evidence" value="ECO:0007669"/>
    <property type="project" value="UniProtKB-KW"/>
</dbReference>
<evidence type="ECO:0000256" key="4">
    <source>
        <dbReference type="ARBA" id="ARBA00022741"/>
    </source>
</evidence>
<feature type="coiled-coil region" evidence="10">
    <location>
        <begin position="322"/>
        <end position="349"/>
    </location>
</feature>
<evidence type="ECO:0000256" key="6">
    <source>
        <dbReference type="ARBA" id="ARBA00022840"/>
    </source>
</evidence>
<evidence type="ECO:0000256" key="3">
    <source>
        <dbReference type="ARBA" id="ARBA00021315"/>
    </source>
</evidence>
<dbReference type="GO" id="GO:0043590">
    <property type="term" value="C:bacterial nucleoid"/>
    <property type="evidence" value="ECO:0007669"/>
    <property type="project" value="TreeGrafter"/>
</dbReference>
<dbReference type="Proteomes" id="UP000324974">
    <property type="component" value="Chromosome"/>
</dbReference>
<evidence type="ECO:0000256" key="2">
    <source>
        <dbReference type="ARBA" id="ARBA00009441"/>
    </source>
</evidence>
<dbReference type="GO" id="GO:0005524">
    <property type="term" value="F:ATP binding"/>
    <property type="evidence" value="ECO:0007669"/>
    <property type="project" value="UniProtKB-KW"/>
</dbReference>
<organism evidence="13 14">
    <name type="scientific">Limnoglobus roseus</name>
    <dbReference type="NCBI Taxonomy" id="2598579"/>
    <lineage>
        <taxon>Bacteria</taxon>
        <taxon>Pseudomonadati</taxon>
        <taxon>Planctomycetota</taxon>
        <taxon>Planctomycetia</taxon>
        <taxon>Gemmatales</taxon>
        <taxon>Gemmataceae</taxon>
        <taxon>Limnoglobus</taxon>
    </lineage>
</organism>
<accession>A0A5C1AH91</accession>
<dbReference type="PIRSF" id="PIRSF003128">
    <property type="entry name" value="RecN"/>
    <property type="match status" value="1"/>
</dbReference>
<evidence type="ECO:0000259" key="12">
    <source>
        <dbReference type="Pfam" id="PF02463"/>
    </source>
</evidence>
<dbReference type="InterPro" id="IPR004604">
    <property type="entry name" value="DNA_recomb/repair_RecN"/>
</dbReference>
<comment type="similarity">
    <text evidence="2 9">Belongs to the RecN family.</text>
</comment>
<keyword evidence="5 9" id="KW-0227">DNA damage</keyword>
<dbReference type="GO" id="GO:0006310">
    <property type="term" value="P:DNA recombination"/>
    <property type="evidence" value="ECO:0007669"/>
    <property type="project" value="InterPro"/>
</dbReference>
<evidence type="ECO:0000256" key="9">
    <source>
        <dbReference type="PIRNR" id="PIRNR003128"/>
    </source>
</evidence>
<dbReference type="PANTHER" id="PTHR11059:SF0">
    <property type="entry name" value="DNA REPAIR PROTEIN RECN"/>
    <property type="match status" value="1"/>
</dbReference>
<evidence type="ECO:0000256" key="5">
    <source>
        <dbReference type="ARBA" id="ARBA00022763"/>
    </source>
</evidence>
<evidence type="ECO:0000256" key="1">
    <source>
        <dbReference type="ARBA" id="ARBA00003618"/>
    </source>
</evidence>
<keyword evidence="4" id="KW-0547">Nucleotide-binding</keyword>
<dbReference type="CDD" id="cd03241">
    <property type="entry name" value="ABC_RecN"/>
    <property type="match status" value="1"/>
</dbReference>
<dbReference type="OrthoDB" id="9806954at2"/>
<dbReference type="GO" id="GO:0009432">
    <property type="term" value="P:SOS response"/>
    <property type="evidence" value="ECO:0007669"/>
    <property type="project" value="TreeGrafter"/>
</dbReference>
<protein>
    <recommendedName>
        <fullName evidence="3 9">DNA repair protein RecN</fullName>
    </recommendedName>
    <alternativeName>
        <fullName evidence="8 9">Recombination protein N</fullName>
    </alternativeName>
</protein>
<keyword evidence="6" id="KW-0067">ATP-binding</keyword>
<dbReference type="NCBIfam" id="TIGR00634">
    <property type="entry name" value="recN"/>
    <property type="match status" value="1"/>
</dbReference>
<proteinExistence type="inferred from homology"/>
<dbReference type="PANTHER" id="PTHR11059">
    <property type="entry name" value="DNA REPAIR PROTEIN RECN"/>
    <property type="match status" value="1"/>
</dbReference>
<name>A0A5C1AH91_9BACT</name>
<evidence type="ECO:0000256" key="10">
    <source>
        <dbReference type="SAM" id="Coils"/>
    </source>
</evidence>
<dbReference type="AlphaFoldDB" id="A0A5C1AH91"/>
<evidence type="ECO:0000256" key="11">
    <source>
        <dbReference type="SAM" id="MobiDB-lite"/>
    </source>
</evidence>
<keyword evidence="7 9" id="KW-0234">DNA repair</keyword>
<sequence length="584" mass="64782">MLRELAVQNLAVIEDVRVELHPGFCAWTGETGAGKSLLLGALGLLLGERGSADLIRSGAEELRVTGRFDFVRPEQKAAAEAILNDTLAENELIVTRRLSRSGRSVALLNEVPVAVTTLKKLGELLVDVHGQRESYSLLQPAYQLEVLDAFGKLTPLREKYVTVADRLRLLRTRHKELSTARQNRQRELSLLRFEREELDAANLKPGEFPELQKEREKLIHAQSLSGFTANAAGRLYDDDGSVVETLGRLLKDAQQWAKYDDDLMAVAKRLEALKPEVQDIADTCRDLSETFEADPRRLDEIERRIQSLKKLETKYGRSVDELVAYRESLDQQEVKLQRQEDDLSAVEAELRPHFIELKAVADKLSGQRAKVAKKLAAEALTHLSDLQMGKAKLDVVLQTTPVGDDPLAVEIPAFGFDHLEIMLTANPGEPSRPLRKVASGGELSRTMLALKTVLAAHDPVRTLVVFDEIDANVGGRLGDVLGQKLSALGKTHQVLCVTHLPQVASYASAHWTIRKQTTGKRTATTITVLTSKEARVEELAMMLRGESRSETTRKEAAEMLNSAQEKYDRGPSIVRRPSSAVHSD</sequence>
<gene>
    <name evidence="13" type="primary">recN</name>
    <name evidence="13" type="ORF">PX52LOC_05829</name>
</gene>
<feature type="domain" description="RecF/RecN/SMC N-terminal" evidence="12">
    <location>
        <begin position="2"/>
        <end position="519"/>
    </location>
</feature>
<dbReference type="SUPFAM" id="SSF52540">
    <property type="entry name" value="P-loop containing nucleoside triphosphate hydrolases"/>
    <property type="match status" value="2"/>
</dbReference>
<feature type="region of interest" description="Disordered" evidence="11">
    <location>
        <begin position="559"/>
        <end position="584"/>
    </location>
</feature>
<keyword evidence="14" id="KW-1185">Reference proteome</keyword>
<dbReference type="KEGG" id="lrs:PX52LOC_05829"/>
<reference evidence="14" key="1">
    <citation type="submission" date="2019-08" db="EMBL/GenBank/DDBJ databases">
        <title>Limnoglobus roseus gen. nov., sp. nov., a novel freshwater planctomycete with a giant genome from the family Gemmataceae.</title>
        <authorList>
            <person name="Kulichevskaya I.S."/>
            <person name="Naumoff D.G."/>
            <person name="Miroshnikov K."/>
            <person name="Ivanova A."/>
            <person name="Philippov D.A."/>
            <person name="Hakobyan A."/>
            <person name="Rijpstra I.C."/>
            <person name="Sinninghe Damste J.S."/>
            <person name="Liesack W."/>
            <person name="Dedysh S.N."/>
        </authorList>
    </citation>
    <scope>NUCLEOTIDE SEQUENCE [LARGE SCALE GENOMIC DNA]</scope>
    <source>
        <strain evidence="14">PX52</strain>
    </source>
</reference>
<dbReference type="Gene3D" id="3.40.50.300">
    <property type="entry name" value="P-loop containing nucleotide triphosphate hydrolases"/>
    <property type="match status" value="2"/>
</dbReference>
<dbReference type="Pfam" id="PF02463">
    <property type="entry name" value="SMC_N"/>
    <property type="match status" value="1"/>
</dbReference>
<evidence type="ECO:0000313" key="14">
    <source>
        <dbReference type="Proteomes" id="UP000324974"/>
    </source>
</evidence>
<dbReference type="EMBL" id="CP042425">
    <property type="protein sequence ID" value="QEL18789.1"/>
    <property type="molecule type" value="Genomic_DNA"/>
</dbReference>
<evidence type="ECO:0000256" key="8">
    <source>
        <dbReference type="ARBA" id="ARBA00033408"/>
    </source>
</evidence>
<dbReference type="InterPro" id="IPR003395">
    <property type="entry name" value="RecF/RecN/SMC_N"/>
</dbReference>
<evidence type="ECO:0000313" key="13">
    <source>
        <dbReference type="EMBL" id="QEL18789.1"/>
    </source>
</evidence>
<comment type="function">
    <text evidence="1 9">May be involved in recombinational repair of damaged DNA.</text>
</comment>
<evidence type="ECO:0000256" key="7">
    <source>
        <dbReference type="ARBA" id="ARBA00023204"/>
    </source>
</evidence>